<protein>
    <submittedName>
        <fullName evidence="2">Rrf2 family transcriptional regulator</fullName>
    </submittedName>
</protein>
<dbReference type="GO" id="GO:0005829">
    <property type="term" value="C:cytosol"/>
    <property type="evidence" value="ECO:0007669"/>
    <property type="project" value="TreeGrafter"/>
</dbReference>
<name>A0A9X8ZH91_9BACI</name>
<organism evidence="2 3">
    <name type="scientific">Peribacillus simplex</name>
    <dbReference type="NCBI Taxonomy" id="1478"/>
    <lineage>
        <taxon>Bacteria</taxon>
        <taxon>Bacillati</taxon>
        <taxon>Bacillota</taxon>
        <taxon>Bacilli</taxon>
        <taxon>Bacillales</taxon>
        <taxon>Bacillaceae</taxon>
        <taxon>Peribacillus</taxon>
    </lineage>
</organism>
<evidence type="ECO:0000313" key="3">
    <source>
        <dbReference type="Proteomes" id="UP000309170"/>
    </source>
</evidence>
<dbReference type="PANTHER" id="PTHR33221">
    <property type="entry name" value="WINGED HELIX-TURN-HELIX TRANSCRIPTIONAL REGULATOR, RRF2 FAMILY"/>
    <property type="match status" value="1"/>
</dbReference>
<dbReference type="RefSeq" id="WP_063574825.1">
    <property type="nucleotide sequence ID" value="NZ_SZNS01000057.1"/>
</dbReference>
<dbReference type="InterPro" id="IPR036390">
    <property type="entry name" value="WH_DNA-bd_sf"/>
</dbReference>
<dbReference type="EMBL" id="SZNT01000146">
    <property type="protein sequence ID" value="TKH11694.1"/>
    <property type="molecule type" value="Genomic_DNA"/>
</dbReference>
<dbReference type="PROSITE" id="PS51197">
    <property type="entry name" value="HTH_RRF2_2"/>
    <property type="match status" value="1"/>
</dbReference>
<dbReference type="AlphaFoldDB" id="A0A9X8ZH91"/>
<evidence type="ECO:0000313" key="2">
    <source>
        <dbReference type="EMBL" id="TKH11694.1"/>
    </source>
</evidence>
<dbReference type="PROSITE" id="PS01332">
    <property type="entry name" value="HTH_RRF2_1"/>
    <property type="match status" value="1"/>
</dbReference>
<dbReference type="Pfam" id="PF02082">
    <property type="entry name" value="Rrf2"/>
    <property type="match status" value="1"/>
</dbReference>
<reference evidence="2 3" key="1">
    <citation type="journal article" date="2019" name="Environ. Microbiol.">
        <title>An active ?-lactamase is a part of an orchestrated cell wall stress resistance network of Bacillus subtilis and related rhizosphere species.</title>
        <authorList>
            <person name="Bucher T."/>
            <person name="Keren-Paz A."/>
            <person name="Hausser J."/>
            <person name="Olender T."/>
            <person name="Cytryn E."/>
            <person name="Kolodkin-Gal I."/>
        </authorList>
    </citation>
    <scope>NUCLEOTIDE SEQUENCE [LARGE SCALE GENOMIC DNA]</scope>
    <source>
        <strain evidence="2 3">I4</strain>
    </source>
</reference>
<dbReference type="InterPro" id="IPR030489">
    <property type="entry name" value="TR_Rrf2-type_CS"/>
</dbReference>
<keyword evidence="1" id="KW-0238">DNA-binding</keyword>
<gene>
    <name evidence="2" type="ORF">FC678_11590</name>
</gene>
<dbReference type="PANTHER" id="PTHR33221:SF5">
    <property type="entry name" value="HTH-TYPE TRANSCRIPTIONAL REGULATOR ISCR"/>
    <property type="match status" value="1"/>
</dbReference>
<dbReference type="NCBIfam" id="TIGR00738">
    <property type="entry name" value="rrf2_super"/>
    <property type="match status" value="1"/>
</dbReference>
<evidence type="ECO:0000256" key="1">
    <source>
        <dbReference type="ARBA" id="ARBA00023125"/>
    </source>
</evidence>
<dbReference type="Proteomes" id="UP000309170">
    <property type="component" value="Unassembled WGS sequence"/>
</dbReference>
<dbReference type="InterPro" id="IPR000944">
    <property type="entry name" value="Tscrpt_reg_Rrf2"/>
</dbReference>
<dbReference type="GO" id="GO:0003700">
    <property type="term" value="F:DNA-binding transcription factor activity"/>
    <property type="evidence" value="ECO:0007669"/>
    <property type="project" value="TreeGrafter"/>
</dbReference>
<dbReference type="SUPFAM" id="SSF46785">
    <property type="entry name" value="Winged helix' DNA-binding domain"/>
    <property type="match status" value="1"/>
</dbReference>
<dbReference type="Gene3D" id="1.10.10.10">
    <property type="entry name" value="Winged helix-like DNA-binding domain superfamily/Winged helix DNA-binding domain"/>
    <property type="match status" value="1"/>
</dbReference>
<sequence length="139" mass="15657">MKISSKGEYALRALIALAKNEEELMQIKDIANETLVSPQYLEQILLHLKSHGYVKSKRGVRGGYTLKELPNKIIIGNVIRDLEGPLAPMSCVSITAYEYCPLEDNNCLLKPLWALIRDQVAELLDNTTLKDLLEGNLYK</sequence>
<dbReference type="InterPro" id="IPR036388">
    <property type="entry name" value="WH-like_DNA-bd_sf"/>
</dbReference>
<accession>A0A9X8ZH91</accession>
<dbReference type="GO" id="GO:0003677">
    <property type="term" value="F:DNA binding"/>
    <property type="evidence" value="ECO:0007669"/>
    <property type="project" value="UniProtKB-KW"/>
</dbReference>
<proteinExistence type="predicted"/>
<dbReference type="OrthoDB" id="9795923at2"/>
<comment type="caution">
    <text evidence="2">The sequence shown here is derived from an EMBL/GenBank/DDBJ whole genome shotgun (WGS) entry which is preliminary data.</text>
</comment>